<evidence type="ECO:0000313" key="3">
    <source>
        <dbReference type="Proteomes" id="UP001066276"/>
    </source>
</evidence>
<reference evidence="2" key="1">
    <citation type="journal article" date="2022" name="bioRxiv">
        <title>Sequencing and chromosome-scale assembly of the giantPleurodeles waltlgenome.</title>
        <authorList>
            <person name="Brown T."/>
            <person name="Elewa A."/>
            <person name="Iarovenko S."/>
            <person name="Subramanian E."/>
            <person name="Araus A.J."/>
            <person name="Petzold A."/>
            <person name="Susuki M."/>
            <person name="Suzuki K.-i.T."/>
            <person name="Hayashi T."/>
            <person name="Toyoda A."/>
            <person name="Oliveira C."/>
            <person name="Osipova E."/>
            <person name="Leigh N.D."/>
            <person name="Simon A."/>
            <person name="Yun M.H."/>
        </authorList>
    </citation>
    <scope>NUCLEOTIDE SEQUENCE</scope>
    <source>
        <strain evidence="2">20211129_DDA</strain>
        <tissue evidence="2">Liver</tissue>
    </source>
</reference>
<gene>
    <name evidence="2" type="ORF">NDU88_006751</name>
</gene>
<comment type="caution">
    <text evidence="2">The sequence shown here is derived from an EMBL/GenBank/DDBJ whole genome shotgun (WGS) entry which is preliminary data.</text>
</comment>
<feature type="region of interest" description="Disordered" evidence="1">
    <location>
        <begin position="55"/>
        <end position="77"/>
    </location>
</feature>
<proteinExistence type="predicted"/>
<sequence length="77" mass="8741">MAEREQSCDYRQGKDPSPVFSALDRGRDPSSLLNTRLANRLRVLLKNHSASQVFSALQEKKERPPQTYISTCTSDED</sequence>
<name>A0AAV7MD55_PLEWA</name>
<feature type="region of interest" description="Disordered" evidence="1">
    <location>
        <begin position="1"/>
        <end position="31"/>
    </location>
</feature>
<feature type="compositionally biased region" description="Polar residues" evidence="1">
    <location>
        <begin position="67"/>
        <end position="77"/>
    </location>
</feature>
<evidence type="ECO:0000313" key="2">
    <source>
        <dbReference type="EMBL" id="KAJ1101686.1"/>
    </source>
</evidence>
<organism evidence="2 3">
    <name type="scientific">Pleurodeles waltl</name>
    <name type="common">Iberian ribbed newt</name>
    <dbReference type="NCBI Taxonomy" id="8319"/>
    <lineage>
        <taxon>Eukaryota</taxon>
        <taxon>Metazoa</taxon>
        <taxon>Chordata</taxon>
        <taxon>Craniata</taxon>
        <taxon>Vertebrata</taxon>
        <taxon>Euteleostomi</taxon>
        <taxon>Amphibia</taxon>
        <taxon>Batrachia</taxon>
        <taxon>Caudata</taxon>
        <taxon>Salamandroidea</taxon>
        <taxon>Salamandridae</taxon>
        <taxon>Pleurodelinae</taxon>
        <taxon>Pleurodeles</taxon>
    </lineage>
</organism>
<feature type="compositionally biased region" description="Basic and acidic residues" evidence="1">
    <location>
        <begin position="1"/>
        <end position="14"/>
    </location>
</feature>
<accession>A0AAV7MD55</accession>
<keyword evidence="3" id="KW-1185">Reference proteome</keyword>
<protein>
    <submittedName>
        <fullName evidence="2">Uncharacterized protein</fullName>
    </submittedName>
</protein>
<dbReference type="EMBL" id="JANPWB010000014">
    <property type="protein sequence ID" value="KAJ1101686.1"/>
    <property type="molecule type" value="Genomic_DNA"/>
</dbReference>
<dbReference type="Proteomes" id="UP001066276">
    <property type="component" value="Chromosome 10"/>
</dbReference>
<evidence type="ECO:0000256" key="1">
    <source>
        <dbReference type="SAM" id="MobiDB-lite"/>
    </source>
</evidence>
<dbReference type="AlphaFoldDB" id="A0AAV7MD55"/>